<feature type="transmembrane region" description="Helical" evidence="2">
    <location>
        <begin position="130"/>
        <end position="155"/>
    </location>
</feature>
<organism evidence="3 4">
    <name type="scientific">Glutinoglossum americanum</name>
    <dbReference type="NCBI Taxonomy" id="1670608"/>
    <lineage>
        <taxon>Eukaryota</taxon>
        <taxon>Fungi</taxon>
        <taxon>Dikarya</taxon>
        <taxon>Ascomycota</taxon>
        <taxon>Pezizomycotina</taxon>
        <taxon>Geoglossomycetes</taxon>
        <taxon>Geoglossales</taxon>
        <taxon>Geoglossaceae</taxon>
        <taxon>Glutinoglossum</taxon>
    </lineage>
</organism>
<accession>A0A9P8I6J2</accession>
<dbReference type="AlphaFoldDB" id="A0A9P8I6J2"/>
<keyword evidence="2" id="KW-1133">Transmembrane helix</keyword>
<dbReference type="EMBL" id="JAGHQL010000067">
    <property type="protein sequence ID" value="KAH0541831.1"/>
    <property type="molecule type" value="Genomic_DNA"/>
</dbReference>
<comment type="caution">
    <text evidence="3">The sequence shown here is derived from an EMBL/GenBank/DDBJ whole genome shotgun (WGS) entry which is preliminary data.</text>
</comment>
<keyword evidence="4" id="KW-1185">Reference proteome</keyword>
<evidence type="ECO:0000256" key="2">
    <source>
        <dbReference type="SAM" id="Phobius"/>
    </source>
</evidence>
<sequence length="446" mass="47866">MVTTPWSGLTLASSYEYVFTATATYYIPASVTESFTPGSPPGARTYDVGVVYWALASTSRHLDAAVPDDLSSVLGSSASVLSSGTSVTGGSTTSATAGSTASSETSPSAGGVTSSPSPTTSSSGKKTTNAGLIAAIAVLAALFVLSLVALGFIILSRRKKHLRPNTHKGAQHEQEEISRLQHHANLEERHRSLITAAVHHRGPEDDSLSEQGALKRFDQLENSITTWVHTYFGDIPSDRTRSPDLATLVPDYEILLKTRRTQFLVIRAAVAQILTEGFRTGEFLGEAFRGLSGVLREKASSEEFSGWRVQAISLLSDAPSWTAERSDAITAITLRINSLLSPLTPSPPNPERQAFLEQLVQTASLLAVDLASQYARYEVSVYPSFLAREGRVGVLLFEPGAMEDVFQESESEVAGREVRLVVSPLVVRYPGAVGRMTIIKKAKVLV</sequence>
<reference evidence="3" key="1">
    <citation type="submission" date="2021-03" db="EMBL/GenBank/DDBJ databases">
        <title>Comparative genomics and phylogenomic investigation of the class Geoglossomycetes provide insights into ecological specialization and systematics.</title>
        <authorList>
            <person name="Melie T."/>
            <person name="Pirro S."/>
            <person name="Miller A.N."/>
            <person name="Quandt A."/>
        </authorList>
    </citation>
    <scope>NUCLEOTIDE SEQUENCE</scope>
    <source>
        <strain evidence="3">GBOQ0MN5Z8</strain>
    </source>
</reference>
<proteinExistence type="predicted"/>
<name>A0A9P8I6J2_9PEZI</name>
<keyword evidence="2" id="KW-0472">Membrane</keyword>
<feature type="region of interest" description="Disordered" evidence="1">
    <location>
        <begin position="81"/>
        <end position="126"/>
    </location>
</feature>
<keyword evidence="2" id="KW-0812">Transmembrane</keyword>
<evidence type="ECO:0000313" key="3">
    <source>
        <dbReference type="EMBL" id="KAH0541831.1"/>
    </source>
</evidence>
<gene>
    <name evidence="3" type="ORF">FGG08_003714</name>
</gene>
<protein>
    <submittedName>
        <fullName evidence="3">Uncharacterized protein</fullName>
    </submittedName>
</protein>
<evidence type="ECO:0000256" key="1">
    <source>
        <dbReference type="SAM" id="MobiDB-lite"/>
    </source>
</evidence>
<dbReference type="OrthoDB" id="5328813at2759"/>
<evidence type="ECO:0000313" key="4">
    <source>
        <dbReference type="Proteomes" id="UP000698800"/>
    </source>
</evidence>
<dbReference type="Proteomes" id="UP000698800">
    <property type="component" value="Unassembled WGS sequence"/>
</dbReference>